<comment type="caution">
    <text evidence="1">The sequence shown here is derived from an EMBL/GenBank/DDBJ whole genome shotgun (WGS) entry which is preliminary data.</text>
</comment>
<dbReference type="InterPro" id="IPR023393">
    <property type="entry name" value="START-like_dom_sf"/>
</dbReference>
<gene>
    <name evidence="1" type="ORF">HC176_08290</name>
</gene>
<dbReference type="CDD" id="cd07820">
    <property type="entry name" value="SRPBCC_3"/>
    <property type="match status" value="1"/>
</dbReference>
<dbReference type="RefSeq" id="WP_167917726.1">
    <property type="nucleotide sequence ID" value="NZ_JAAVJS010000009.1"/>
</dbReference>
<dbReference type="Gene3D" id="3.30.530.20">
    <property type="match status" value="1"/>
</dbReference>
<organism evidence="1 2">
    <name type="scientific">Tamlana crocina</name>
    <dbReference type="NCBI Taxonomy" id="393006"/>
    <lineage>
        <taxon>Bacteria</taxon>
        <taxon>Pseudomonadati</taxon>
        <taxon>Bacteroidota</taxon>
        <taxon>Flavobacteriia</taxon>
        <taxon>Flavobacteriales</taxon>
        <taxon>Flavobacteriaceae</taxon>
        <taxon>Tamlana</taxon>
    </lineage>
</organism>
<protein>
    <submittedName>
        <fullName evidence="1">SRPBCC family protein</fullName>
    </submittedName>
</protein>
<keyword evidence="2" id="KW-1185">Reference proteome</keyword>
<dbReference type="Proteomes" id="UP000760545">
    <property type="component" value="Unassembled WGS sequence"/>
</dbReference>
<proteinExistence type="predicted"/>
<dbReference type="EMBL" id="JAAVJS010000009">
    <property type="protein sequence ID" value="NJX15488.1"/>
    <property type="molecule type" value="Genomic_DNA"/>
</dbReference>
<name>A0ABX1DAV0_9FLAO</name>
<dbReference type="SUPFAM" id="SSF55961">
    <property type="entry name" value="Bet v1-like"/>
    <property type="match status" value="1"/>
</dbReference>
<accession>A0ABX1DAV0</accession>
<evidence type="ECO:0000313" key="1">
    <source>
        <dbReference type="EMBL" id="NJX15488.1"/>
    </source>
</evidence>
<reference evidence="1 2" key="1">
    <citation type="submission" date="2020-03" db="EMBL/GenBank/DDBJ databases">
        <title>Tamlana sp. nov, isolated from XXX.</title>
        <authorList>
            <person name="Cao W.R."/>
        </authorList>
    </citation>
    <scope>NUCLEOTIDE SEQUENCE [LARGE SCALE GENOMIC DNA]</scope>
    <source>
        <strain evidence="1 2">HST1-43</strain>
    </source>
</reference>
<sequence length="160" mass="18839">MKLYRLHKTQKLPISIAEAWDFLSNPKNLKTITPDYMGFEILSGADRPMYAGQIIQYIVTPVLGIKTKWVTEITHSMHQKYFVDEQRFGPYALWHHKHFLKEIEGGVEMEDIIDYKLPFGILGQWAQPILVKPKLEEIFNYRQQKLEMLFGTFIKTGQHQ</sequence>
<evidence type="ECO:0000313" key="2">
    <source>
        <dbReference type="Proteomes" id="UP000760545"/>
    </source>
</evidence>